<evidence type="ECO:0000313" key="2">
    <source>
        <dbReference type="EMBL" id="MVM33851.1"/>
    </source>
</evidence>
<proteinExistence type="predicted"/>
<gene>
    <name evidence="2" type="ORF">GO755_27695</name>
</gene>
<evidence type="ECO:0008006" key="4">
    <source>
        <dbReference type="Google" id="ProtNLM"/>
    </source>
</evidence>
<dbReference type="RefSeq" id="WP_157588568.1">
    <property type="nucleotide sequence ID" value="NZ_WPIN01000013.1"/>
</dbReference>
<dbReference type="PROSITE" id="PS51257">
    <property type="entry name" value="PROKAR_LIPOPROTEIN"/>
    <property type="match status" value="1"/>
</dbReference>
<keyword evidence="3" id="KW-1185">Reference proteome</keyword>
<evidence type="ECO:0000313" key="3">
    <source>
        <dbReference type="Proteomes" id="UP000436006"/>
    </source>
</evidence>
<feature type="compositionally biased region" description="Low complexity" evidence="1">
    <location>
        <begin position="37"/>
        <end position="58"/>
    </location>
</feature>
<dbReference type="AlphaFoldDB" id="A0A7K1SJ58"/>
<name>A0A7K1SJ58_9BACT</name>
<dbReference type="EMBL" id="WPIN01000013">
    <property type="protein sequence ID" value="MVM33851.1"/>
    <property type="molecule type" value="Genomic_DNA"/>
</dbReference>
<reference evidence="2 3" key="1">
    <citation type="submission" date="2019-12" db="EMBL/GenBank/DDBJ databases">
        <title>Spirosoma sp. HMF4905 genome sequencing and assembly.</title>
        <authorList>
            <person name="Kang H."/>
            <person name="Cha I."/>
            <person name="Kim H."/>
            <person name="Joh K."/>
        </authorList>
    </citation>
    <scope>NUCLEOTIDE SEQUENCE [LARGE SCALE GENOMIC DNA]</scope>
    <source>
        <strain evidence="2 3">HMF4905</strain>
    </source>
</reference>
<accession>A0A7K1SJ58</accession>
<protein>
    <recommendedName>
        <fullName evidence="4">DUF4595 domain-containing protein</fullName>
    </recommendedName>
</protein>
<feature type="region of interest" description="Disordered" evidence="1">
    <location>
        <begin position="32"/>
        <end position="58"/>
    </location>
</feature>
<evidence type="ECO:0000256" key="1">
    <source>
        <dbReference type="SAM" id="MobiDB-lite"/>
    </source>
</evidence>
<sequence length="289" mass="32772">MKTIYFLVILALLTTACKHDVDLLKAPDPISSLPGSGTATQPNSSTTTQPGSGTTTDGSVGVFRTFRIAYAANDYQEVQYDAANQVIYYRNQATTVLGGNGMMQQREYQFLYQPNGQLKRVDLRGAGYFLYQYSPTNQVNRVEEYSAKGRLLFIRTYQYSAIGQLVQLDAQSMTDSYVGRKTYQYDQSGNLTTCTDWVKIPGTDDYRIETVTTYADFDRGKHVENLFAAFPFLPNVTFYANNYRTRIVRYRDGNEIGRETYVYMYDAEGKPKQRTTYYSGGSLSATYSY</sequence>
<dbReference type="Proteomes" id="UP000436006">
    <property type="component" value="Unassembled WGS sequence"/>
</dbReference>
<organism evidence="2 3">
    <name type="scientific">Spirosoma arboris</name>
    <dbReference type="NCBI Taxonomy" id="2682092"/>
    <lineage>
        <taxon>Bacteria</taxon>
        <taxon>Pseudomonadati</taxon>
        <taxon>Bacteroidota</taxon>
        <taxon>Cytophagia</taxon>
        <taxon>Cytophagales</taxon>
        <taxon>Cytophagaceae</taxon>
        <taxon>Spirosoma</taxon>
    </lineage>
</organism>
<comment type="caution">
    <text evidence="2">The sequence shown here is derived from an EMBL/GenBank/DDBJ whole genome shotgun (WGS) entry which is preliminary data.</text>
</comment>
<dbReference type="Gene3D" id="2.180.10.10">
    <property type="entry name" value="RHS repeat-associated core"/>
    <property type="match status" value="1"/>
</dbReference>